<feature type="non-terminal residue" evidence="1">
    <location>
        <position position="1"/>
    </location>
</feature>
<protein>
    <submittedName>
        <fullName evidence="1">Uncharacterized protein</fullName>
    </submittedName>
</protein>
<evidence type="ECO:0000313" key="1">
    <source>
        <dbReference type="EMBL" id="KKM08073.1"/>
    </source>
</evidence>
<proteinExistence type="predicted"/>
<reference evidence="1" key="1">
    <citation type="journal article" date="2015" name="Nature">
        <title>Complex archaea that bridge the gap between prokaryotes and eukaryotes.</title>
        <authorList>
            <person name="Spang A."/>
            <person name="Saw J.H."/>
            <person name="Jorgensen S.L."/>
            <person name="Zaremba-Niedzwiedzka K."/>
            <person name="Martijn J."/>
            <person name="Lind A.E."/>
            <person name="van Eijk R."/>
            <person name="Schleper C."/>
            <person name="Guy L."/>
            <person name="Ettema T.J."/>
        </authorList>
    </citation>
    <scope>NUCLEOTIDE SEQUENCE</scope>
</reference>
<gene>
    <name evidence="1" type="ORF">LCGC14_1727500</name>
</gene>
<comment type="caution">
    <text evidence="1">The sequence shown here is derived from an EMBL/GenBank/DDBJ whole genome shotgun (WGS) entry which is preliminary data.</text>
</comment>
<name>A0A0F9KA87_9ZZZZ</name>
<dbReference type="EMBL" id="LAZR01015630">
    <property type="protein sequence ID" value="KKM08073.1"/>
    <property type="molecule type" value="Genomic_DNA"/>
</dbReference>
<dbReference type="AlphaFoldDB" id="A0A0F9KA87"/>
<organism evidence="1">
    <name type="scientific">marine sediment metagenome</name>
    <dbReference type="NCBI Taxonomy" id="412755"/>
    <lineage>
        <taxon>unclassified sequences</taxon>
        <taxon>metagenomes</taxon>
        <taxon>ecological metagenomes</taxon>
    </lineage>
</organism>
<sequence>TGPANYCMSMNIRRLNPQDNDFIGSTGATGIAGASGETGATGAFDIEQLELYWQGNLSNLLVDITLVENAFYTFDVHEVCRSVSAGSATLDFKIEGTSIGGLGALAATAGSTCASETGANSVAIGEKLSLGVTGVSSGANLAISMKTTRT</sequence>
<accession>A0A0F9KA87</accession>